<feature type="repeat" description="PPR" evidence="3">
    <location>
        <begin position="121"/>
        <end position="155"/>
    </location>
</feature>
<dbReference type="InterPro" id="IPR011990">
    <property type="entry name" value="TPR-like_helical_dom_sf"/>
</dbReference>
<gene>
    <name evidence="4" type="ORF">EZV62_015885</name>
</gene>
<dbReference type="NCBIfam" id="TIGR00756">
    <property type="entry name" value="PPR"/>
    <property type="match status" value="1"/>
</dbReference>
<sequence>MHEMEEDGIGWDRFTYGIRLTAYLAVSDVEGVDKTVTRMESDTSVVLDWTSYTTAASAYAKLGLLDKAVAMMKKSEGLVSGKRSNTAYEYLITRYATYGKKDDVLRIWIFEEWEFENSHYDIRIPNFMIGAYCRRGLMEKAETFMDRIISRGGKLNEFSWYYLAKGYLHNNQPQKVVEKMKEAIAVSHVCHKRWKPDKDVVAACLEYFKQEGDVEEAGNFINLLGDKNIISVDVQDNLLNNFLHEEPNLDALSELNVDDALVGDEEALSEPEVDRIGDNSIKKLVPIY</sequence>
<dbReference type="Proteomes" id="UP000323000">
    <property type="component" value="Chromosome 7"/>
</dbReference>
<keyword evidence="5" id="KW-1185">Reference proteome</keyword>
<dbReference type="PROSITE" id="PS51375">
    <property type="entry name" value="PPR"/>
    <property type="match status" value="1"/>
</dbReference>
<evidence type="ECO:0000313" key="4">
    <source>
        <dbReference type="EMBL" id="TXG58056.1"/>
    </source>
</evidence>
<dbReference type="Pfam" id="PF01535">
    <property type="entry name" value="PPR"/>
    <property type="match status" value="2"/>
</dbReference>
<accession>A0A5C7HP33</accession>
<comment type="similarity">
    <text evidence="1">Belongs to the PPR family. P subfamily.</text>
</comment>
<organism evidence="4 5">
    <name type="scientific">Acer yangbiense</name>
    <dbReference type="NCBI Taxonomy" id="1000413"/>
    <lineage>
        <taxon>Eukaryota</taxon>
        <taxon>Viridiplantae</taxon>
        <taxon>Streptophyta</taxon>
        <taxon>Embryophyta</taxon>
        <taxon>Tracheophyta</taxon>
        <taxon>Spermatophyta</taxon>
        <taxon>Magnoliopsida</taxon>
        <taxon>eudicotyledons</taxon>
        <taxon>Gunneridae</taxon>
        <taxon>Pentapetalae</taxon>
        <taxon>rosids</taxon>
        <taxon>malvids</taxon>
        <taxon>Sapindales</taxon>
        <taxon>Sapindaceae</taxon>
        <taxon>Hippocastanoideae</taxon>
        <taxon>Acereae</taxon>
        <taxon>Acer</taxon>
    </lineage>
</organism>
<dbReference type="InterPro" id="IPR002885">
    <property type="entry name" value="PPR_rpt"/>
</dbReference>
<dbReference type="PANTHER" id="PTHR45717:SF28">
    <property type="entry name" value="PENTACOTRIPEPTIDE-REPEAT REGION OF PRORP DOMAIN-CONTAINING PROTEIN"/>
    <property type="match status" value="1"/>
</dbReference>
<name>A0A5C7HP33_9ROSI</name>
<dbReference type="EMBL" id="VAHF01000007">
    <property type="protein sequence ID" value="TXG58056.1"/>
    <property type="molecule type" value="Genomic_DNA"/>
</dbReference>
<dbReference type="AlphaFoldDB" id="A0A5C7HP33"/>
<evidence type="ECO:0000256" key="2">
    <source>
        <dbReference type="ARBA" id="ARBA00022737"/>
    </source>
</evidence>
<reference evidence="5" key="1">
    <citation type="journal article" date="2019" name="Gigascience">
        <title>De novo genome assembly of the endangered Acer yangbiense, a plant species with extremely small populations endemic to Yunnan Province, China.</title>
        <authorList>
            <person name="Yang J."/>
            <person name="Wariss H.M."/>
            <person name="Tao L."/>
            <person name="Zhang R."/>
            <person name="Yun Q."/>
            <person name="Hollingsworth P."/>
            <person name="Dao Z."/>
            <person name="Luo G."/>
            <person name="Guo H."/>
            <person name="Ma Y."/>
            <person name="Sun W."/>
        </authorList>
    </citation>
    <scope>NUCLEOTIDE SEQUENCE [LARGE SCALE GENOMIC DNA]</scope>
    <source>
        <strain evidence="5">cv. Malutang</strain>
    </source>
</reference>
<comment type="caution">
    <text evidence="4">The sequence shown here is derived from an EMBL/GenBank/DDBJ whole genome shotgun (WGS) entry which is preliminary data.</text>
</comment>
<dbReference type="Gene3D" id="1.25.40.10">
    <property type="entry name" value="Tetratricopeptide repeat domain"/>
    <property type="match status" value="2"/>
</dbReference>
<proteinExistence type="inferred from homology"/>
<dbReference type="PANTHER" id="PTHR45717">
    <property type="entry name" value="OS12G0527900 PROTEIN"/>
    <property type="match status" value="1"/>
</dbReference>
<dbReference type="GO" id="GO:0005739">
    <property type="term" value="C:mitochondrion"/>
    <property type="evidence" value="ECO:0007669"/>
    <property type="project" value="TreeGrafter"/>
</dbReference>
<evidence type="ECO:0000256" key="1">
    <source>
        <dbReference type="ARBA" id="ARBA00007626"/>
    </source>
</evidence>
<evidence type="ECO:0008006" key="6">
    <source>
        <dbReference type="Google" id="ProtNLM"/>
    </source>
</evidence>
<evidence type="ECO:0000256" key="3">
    <source>
        <dbReference type="PROSITE-ProRule" id="PRU00708"/>
    </source>
</evidence>
<evidence type="ECO:0000313" key="5">
    <source>
        <dbReference type="Proteomes" id="UP000323000"/>
    </source>
</evidence>
<dbReference type="OrthoDB" id="1890565at2759"/>
<dbReference type="GO" id="GO:0003729">
    <property type="term" value="F:mRNA binding"/>
    <property type="evidence" value="ECO:0007669"/>
    <property type="project" value="UniProtKB-ARBA"/>
</dbReference>
<protein>
    <recommendedName>
        <fullName evidence="6">Pentacotripeptide-repeat region of PRORP domain-containing protein</fullName>
    </recommendedName>
</protein>
<keyword evidence="2" id="KW-0677">Repeat</keyword>